<evidence type="ECO:0000256" key="1">
    <source>
        <dbReference type="SAM" id="MobiDB-lite"/>
    </source>
</evidence>
<dbReference type="Proteomes" id="UP000701853">
    <property type="component" value="Chromosome 5"/>
</dbReference>
<dbReference type="EMBL" id="JAHUZN010000005">
    <property type="protein sequence ID" value="KAG8493417.1"/>
    <property type="molecule type" value="Genomic_DNA"/>
</dbReference>
<feature type="compositionally biased region" description="Polar residues" evidence="1">
    <location>
        <begin position="519"/>
        <end position="535"/>
    </location>
</feature>
<comment type="caution">
    <text evidence="2">The sequence shown here is derived from an EMBL/GenBank/DDBJ whole genome shotgun (WGS) entry which is preliminary data.</text>
</comment>
<gene>
    <name evidence="2" type="ORF">CXB51_010993</name>
</gene>
<feature type="compositionally biased region" description="Polar residues" evidence="1">
    <location>
        <begin position="570"/>
        <end position="581"/>
    </location>
</feature>
<evidence type="ECO:0000313" key="2">
    <source>
        <dbReference type="EMBL" id="KAG8493417.1"/>
    </source>
</evidence>
<feature type="compositionally biased region" description="Low complexity" evidence="1">
    <location>
        <begin position="50"/>
        <end position="61"/>
    </location>
</feature>
<evidence type="ECO:0000313" key="3">
    <source>
        <dbReference type="Proteomes" id="UP000701853"/>
    </source>
</evidence>
<feature type="compositionally biased region" description="Polar residues" evidence="1">
    <location>
        <begin position="190"/>
        <end position="219"/>
    </location>
</feature>
<feature type="region of interest" description="Disordered" evidence="1">
    <location>
        <begin position="190"/>
        <end position="220"/>
    </location>
</feature>
<feature type="region of interest" description="Disordered" evidence="1">
    <location>
        <begin position="121"/>
        <end position="162"/>
    </location>
</feature>
<name>A0A8J6CZS1_9ROSI</name>
<feature type="region of interest" description="Disordered" evidence="1">
    <location>
        <begin position="518"/>
        <end position="588"/>
    </location>
</feature>
<dbReference type="OrthoDB" id="1751052at2759"/>
<keyword evidence="3" id="KW-1185">Reference proteome</keyword>
<feature type="region of interest" description="Disordered" evidence="1">
    <location>
        <begin position="1"/>
        <end position="61"/>
    </location>
</feature>
<sequence length="627" mass="68232">MEKGCSSKAANLKFQSFASNGDEDMQKNKQPISKFNLPASDHDNEVPEFPSANNGPNLSLSGSLLAEYTAKELEASRMQKASEDAKLELGLASAGDDQPQLYQMNANINGDSNPLPKAKLVSSPAGTTHEPLLQHRRSNEKPMQPTCPGIEGSGSSGGDATAAQQATSFTPLIMGPTQSFSLALAENIPQNGSSATQSSHSKHLGNSGQANKPNTQTGRSLRAELQQPQRVEPLDKGKKILFADGVEKKKGNPRSNRNQRAVHYPNLFPQSSTGIRFLNGESTQTNQPPAFCNKETDTYRSLAPGSLVDQFKATNISDPLCYNLMLPRASTPPRPQQLSNPMQLLNQLAGMPNASGSLLQNSDLTKHSLPMELMYSISTLIYFGISSKGNFMRINCLLFCCFRAQQFSYHNNQLPWALGLYNSQTGNTMFHEISIPLSSLLLPAQDLQARNLFSMMPNLPNQDHHNSELSRLVSVQQQGFLNQTTKPTATYPSSGTSMSSLLLNSSLLHETVGSLAPNLMQTPLSNHTEQGTSEPRGNARSRLEVGESSPFKRLRRETNEPQAPSAEQIMGNSLSLPTGASASPDIGNLLPPRPIMNSLYDPTFEELGLPIDPHLRLFAKYKVITAF</sequence>
<dbReference type="AlphaFoldDB" id="A0A8J6CZS1"/>
<organism evidence="2 3">
    <name type="scientific">Gossypium anomalum</name>
    <dbReference type="NCBI Taxonomy" id="47600"/>
    <lineage>
        <taxon>Eukaryota</taxon>
        <taxon>Viridiplantae</taxon>
        <taxon>Streptophyta</taxon>
        <taxon>Embryophyta</taxon>
        <taxon>Tracheophyta</taxon>
        <taxon>Spermatophyta</taxon>
        <taxon>Magnoliopsida</taxon>
        <taxon>eudicotyledons</taxon>
        <taxon>Gunneridae</taxon>
        <taxon>Pentapetalae</taxon>
        <taxon>rosids</taxon>
        <taxon>malvids</taxon>
        <taxon>Malvales</taxon>
        <taxon>Malvaceae</taxon>
        <taxon>Malvoideae</taxon>
        <taxon>Gossypium</taxon>
    </lineage>
</organism>
<accession>A0A8J6CZS1</accession>
<proteinExistence type="predicted"/>
<reference evidence="2 3" key="1">
    <citation type="journal article" date="2021" name="bioRxiv">
        <title>The Gossypium anomalum genome as a resource for cotton improvement and evolutionary analysis of hybrid incompatibility.</title>
        <authorList>
            <person name="Grover C.E."/>
            <person name="Yuan D."/>
            <person name="Arick M.A."/>
            <person name="Miller E.R."/>
            <person name="Hu G."/>
            <person name="Peterson D.G."/>
            <person name="Wendel J.F."/>
            <person name="Udall J.A."/>
        </authorList>
    </citation>
    <scope>NUCLEOTIDE SEQUENCE [LARGE SCALE GENOMIC DNA]</scope>
    <source>
        <strain evidence="2">JFW-Udall</strain>
        <tissue evidence="2">Leaf</tissue>
    </source>
</reference>
<protein>
    <submittedName>
        <fullName evidence="2">Uncharacterized protein</fullName>
    </submittedName>
</protein>